<evidence type="ECO:0000313" key="5">
    <source>
        <dbReference type="EMBL" id="ACS81657.1"/>
    </source>
</evidence>
<dbReference type="HOGENOM" id="CLU_023194_5_0_7"/>
<dbReference type="KEGG" id="dsa:Desal_3611"/>
<name>C6BTH6_MARSD</name>
<accession>C6BTH6</accession>
<feature type="domain" description="GFO/IDH/MocA-like oxidoreductase" evidence="4">
    <location>
        <begin position="135"/>
        <end position="251"/>
    </location>
</feature>
<dbReference type="Pfam" id="PF22725">
    <property type="entry name" value="GFO_IDH_MocA_C3"/>
    <property type="match status" value="1"/>
</dbReference>
<dbReference type="InterPro" id="IPR050984">
    <property type="entry name" value="Gfo/Idh/MocA_domain"/>
</dbReference>
<dbReference type="Gene3D" id="3.30.360.10">
    <property type="entry name" value="Dihydrodipicolinate Reductase, domain 2"/>
    <property type="match status" value="1"/>
</dbReference>
<dbReference type="eggNOG" id="COG0673">
    <property type="taxonomic scope" value="Bacteria"/>
</dbReference>
<dbReference type="PANTHER" id="PTHR22604">
    <property type="entry name" value="OXIDOREDUCTASES"/>
    <property type="match status" value="1"/>
</dbReference>
<proteinExistence type="inferred from homology"/>
<gene>
    <name evidence="5" type="ordered locus">Desal_3611</name>
</gene>
<keyword evidence="2" id="KW-0560">Oxidoreductase</keyword>
<dbReference type="Gene3D" id="3.40.50.720">
    <property type="entry name" value="NAD(P)-binding Rossmann-like Domain"/>
    <property type="match status" value="1"/>
</dbReference>
<dbReference type="OrthoDB" id="9793050at2"/>
<dbReference type="PANTHER" id="PTHR22604:SF105">
    <property type="entry name" value="TRANS-1,2-DIHYDROBENZENE-1,2-DIOL DEHYDROGENASE"/>
    <property type="match status" value="1"/>
</dbReference>
<dbReference type="GO" id="GO:0000166">
    <property type="term" value="F:nucleotide binding"/>
    <property type="evidence" value="ECO:0007669"/>
    <property type="project" value="InterPro"/>
</dbReference>
<dbReference type="InterPro" id="IPR036291">
    <property type="entry name" value="NAD(P)-bd_dom_sf"/>
</dbReference>
<dbReference type="EMBL" id="CP001649">
    <property type="protein sequence ID" value="ACS81657.1"/>
    <property type="molecule type" value="Genomic_DNA"/>
</dbReference>
<dbReference type="AlphaFoldDB" id="C6BTH6"/>
<evidence type="ECO:0000259" key="4">
    <source>
        <dbReference type="Pfam" id="PF22725"/>
    </source>
</evidence>
<dbReference type="SUPFAM" id="SSF51735">
    <property type="entry name" value="NAD(P)-binding Rossmann-fold domains"/>
    <property type="match status" value="1"/>
</dbReference>
<dbReference type="Proteomes" id="UP000002601">
    <property type="component" value="Chromosome"/>
</dbReference>
<dbReference type="GO" id="GO:0016491">
    <property type="term" value="F:oxidoreductase activity"/>
    <property type="evidence" value="ECO:0007669"/>
    <property type="project" value="UniProtKB-KW"/>
</dbReference>
<protein>
    <submittedName>
        <fullName evidence="5">Oxidoreductase domain protein</fullName>
    </submittedName>
</protein>
<reference evidence="5 6" key="1">
    <citation type="submission" date="2009-06" db="EMBL/GenBank/DDBJ databases">
        <title>Complete sequence of Desulfovibrio salexigens DSM 2638.</title>
        <authorList>
            <consortium name="US DOE Joint Genome Institute"/>
            <person name="Lucas S."/>
            <person name="Copeland A."/>
            <person name="Lapidus A."/>
            <person name="Glavina del Rio T."/>
            <person name="Tice H."/>
            <person name="Bruce D."/>
            <person name="Goodwin L."/>
            <person name="Pitluck S."/>
            <person name="Munk A.C."/>
            <person name="Brettin T."/>
            <person name="Detter J.C."/>
            <person name="Han C."/>
            <person name="Tapia R."/>
            <person name="Larimer F."/>
            <person name="Land M."/>
            <person name="Hauser L."/>
            <person name="Kyrpides N."/>
            <person name="Anderson I."/>
            <person name="Wall J.D."/>
            <person name="Arkin A.P."/>
            <person name="Dehal P."/>
            <person name="Chivian D."/>
            <person name="Giles B."/>
            <person name="Hazen T.C."/>
        </authorList>
    </citation>
    <scope>NUCLEOTIDE SEQUENCE [LARGE SCALE GENOMIC DNA]</scope>
    <source>
        <strain evidence="6">ATCC 14822 / DSM 2638 / NCIMB 8403 / VKM B-1763</strain>
    </source>
</reference>
<organism evidence="5 6">
    <name type="scientific">Maridesulfovibrio salexigens (strain ATCC 14822 / DSM 2638 / NCIMB 8403 / VKM B-1763)</name>
    <name type="common">Desulfovibrio salexigens</name>
    <dbReference type="NCBI Taxonomy" id="526222"/>
    <lineage>
        <taxon>Bacteria</taxon>
        <taxon>Pseudomonadati</taxon>
        <taxon>Thermodesulfobacteriota</taxon>
        <taxon>Desulfovibrionia</taxon>
        <taxon>Desulfovibrionales</taxon>
        <taxon>Desulfovibrionaceae</taxon>
        <taxon>Maridesulfovibrio</taxon>
    </lineage>
</organism>
<dbReference type="Pfam" id="PF01408">
    <property type="entry name" value="GFO_IDH_MocA"/>
    <property type="match status" value="1"/>
</dbReference>
<dbReference type="SUPFAM" id="SSF55347">
    <property type="entry name" value="Glyceraldehyde-3-phosphate dehydrogenase-like, C-terminal domain"/>
    <property type="match status" value="1"/>
</dbReference>
<dbReference type="InterPro" id="IPR000683">
    <property type="entry name" value="Gfo/Idh/MocA-like_OxRdtase_N"/>
</dbReference>
<dbReference type="InterPro" id="IPR055170">
    <property type="entry name" value="GFO_IDH_MocA-like_dom"/>
</dbReference>
<evidence type="ECO:0000256" key="2">
    <source>
        <dbReference type="ARBA" id="ARBA00023002"/>
    </source>
</evidence>
<sequence length="328" mass="36495">MRKVLRIGVLGTASIAVRSVIPALLGLEGDYELAGIASRNKDSVTEIAGQFNCNYFVGYDSLLTEKGLDAVYIPLPPSLHYKYAKKALLRGLHVLVEKPLACSLAETSELVDLARKNKLVILENFQFQRHSQLKTILDLVADGRIGDLRCVRSSFGFPPFKDAENIRYQKELGGGALLDAGAYPTKISQFFLGDDVSVGSARLFFDPQRGVDTWGGAFIKQNNGPLFSEIAFGFDHHYQCSLELWGSKGKLFTNRIFTAPPRVKPVIELSTSAGTELIELPADDHFKNMLMHFHRLTAECSEGLEIVYRESVTQARLLQEIREKNIND</sequence>
<evidence type="ECO:0000256" key="1">
    <source>
        <dbReference type="ARBA" id="ARBA00010928"/>
    </source>
</evidence>
<dbReference type="STRING" id="526222.Desal_3611"/>
<evidence type="ECO:0000313" key="6">
    <source>
        <dbReference type="Proteomes" id="UP000002601"/>
    </source>
</evidence>
<comment type="similarity">
    <text evidence="1">Belongs to the Gfo/Idh/MocA family.</text>
</comment>
<evidence type="ECO:0000259" key="3">
    <source>
        <dbReference type="Pfam" id="PF01408"/>
    </source>
</evidence>
<keyword evidence="6" id="KW-1185">Reference proteome</keyword>
<feature type="domain" description="Gfo/Idh/MocA-like oxidoreductase N-terminal" evidence="3">
    <location>
        <begin position="5"/>
        <end position="123"/>
    </location>
</feature>